<comment type="caution">
    <text evidence="1">The sequence shown here is derived from an EMBL/GenBank/DDBJ whole genome shotgun (WGS) entry which is preliminary data.</text>
</comment>
<protein>
    <submittedName>
        <fullName evidence="1">Uncharacterized protein</fullName>
    </submittedName>
</protein>
<gene>
    <name evidence="1" type="ORF">HJG63_009096</name>
</gene>
<organism evidence="1 2">
    <name type="scientific">Rousettus aegyptiacus</name>
    <name type="common">Egyptian fruit bat</name>
    <name type="synonym">Pteropus aegyptiacus</name>
    <dbReference type="NCBI Taxonomy" id="9407"/>
    <lineage>
        <taxon>Eukaryota</taxon>
        <taxon>Metazoa</taxon>
        <taxon>Chordata</taxon>
        <taxon>Craniata</taxon>
        <taxon>Vertebrata</taxon>
        <taxon>Euteleostomi</taxon>
        <taxon>Mammalia</taxon>
        <taxon>Eutheria</taxon>
        <taxon>Laurasiatheria</taxon>
        <taxon>Chiroptera</taxon>
        <taxon>Yinpterochiroptera</taxon>
        <taxon>Pteropodoidea</taxon>
        <taxon>Pteropodidae</taxon>
        <taxon>Rousettinae</taxon>
        <taxon>Rousettus</taxon>
    </lineage>
</organism>
<dbReference type="Proteomes" id="UP000593571">
    <property type="component" value="Unassembled WGS sequence"/>
</dbReference>
<dbReference type="EMBL" id="JACASE010000014">
    <property type="protein sequence ID" value="KAF6410608.1"/>
    <property type="molecule type" value="Genomic_DNA"/>
</dbReference>
<sequence length="133" mass="14484">MARPLTAWHLGSSSNRMWALRLKPLPVEFPSQAPPSPPPGVFLWLREARGSGMQVSKGRRHSHTLTKGPLHIVSRPWAVCTHCAQGNLPWAPALACSTHFFGLRASFSGSLILPPQNLGFSHIGHWSQGTHGA</sequence>
<name>A0A7J8CID7_ROUAE</name>
<evidence type="ECO:0000313" key="2">
    <source>
        <dbReference type="Proteomes" id="UP000593571"/>
    </source>
</evidence>
<accession>A0A7J8CID7</accession>
<reference evidence="1 2" key="1">
    <citation type="journal article" date="2020" name="Nature">
        <title>Six reference-quality genomes reveal evolution of bat adaptations.</title>
        <authorList>
            <person name="Jebb D."/>
            <person name="Huang Z."/>
            <person name="Pippel M."/>
            <person name="Hughes G.M."/>
            <person name="Lavrichenko K."/>
            <person name="Devanna P."/>
            <person name="Winkler S."/>
            <person name="Jermiin L.S."/>
            <person name="Skirmuntt E.C."/>
            <person name="Katzourakis A."/>
            <person name="Burkitt-Gray L."/>
            <person name="Ray D.A."/>
            <person name="Sullivan K.A.M."/>
            <person name="Roscito J.G."/>
            <person name="Kirilenko B.M."/>
            <person name="Davalos L.M."/>
            <person name="Corthals A.P."/>
            <person name="Power M.L."/>
            <person name="Jones G."/>
            <person name="Ransome R.D."/>
            <person name="Dechmann D.K.N."/>
            <person name="Locatelli A.G."/>
            <person name="Puechmaille S.J."/>
            <person name="Fedrigo O."/>
            <person name="Jarvis E.D."/>
            <person name="Hiller M."/>
            <person name="Vernes S.C."/>
            <person name="Myers E.W."/>
            <person name="Teeling E.C."/>
        </authorList>
    </citation>
    <scope>NUCLEOTIDE SEQUENCE [LARGE SCALE GENOMIC DNA]</scope>
    <source>
        <strain evidence="1">MRouAeg1</strain>
        <tissue evidence="1">Muscle</tissue>
    </source>
</reference>
<proteinExistence type="predicted"/>
<dbReference type="AlphaFoldDB" id="A0A7J8CID7"/>
<evidence type="ECO:0000313" key="1">
    <source>
        <dbReference type="EMBL" id="KAF6410608.1"/>
    </source>
</evidence>
<keyword evidence="2" id="KW-1185">Reference proteome</keyword>